<accession>A0A841CSS5</accession>
<dbReference type="GO" id="GO:0000166">
    <property type="term" value="F:nucleotide binding"/>
    <property type="evidence" value="ECO:0007669"/>
    <property type="project" value="InterPro"/>
</dbReference>
<dbReference type="GO" id="GO:0016491">
    <property type="term" value="F:oxidoreductase activity"/>
    <property type="evidence" value="ECO:0007669"/>
    <property type="project" value="UniProtKB-KW"/>
</dbReference>
<evidence type="ECO:0000259" key="4">
    <source>
        <dbReference type="Pfam" id="PF02894"/>
    </source>
</evidence>
<dbReference type="InterPro" id="IPR036291">
    <property type="entry name" value="NAD(P)-bd_dom_sf"/>
</dbReference>
<dbReference type="Proteomes" id="UP000547510">
    <property type="component" value="Unassembled WGS sequence"/>
</dbReference>
<feature type="domain" description="Gfo/Idh/MocA-like oxidoreductase N-terminal" evidence="3">
    <location>
        <begin position="7"/>
        <end position="123"/>
    </location>
</feature>
<name>A0A841CSS5_9PSEU</name>
<sequence length="207" mass="21661">MFGTVLRTGLPGYGIAGRVFHAPLITATPGLDLTAIVTGDPSRRDRAHAEHLTSSLVNSVKELFELDLGLLVAATPNRTHVPSALTAIEAGIPVVADKPIAGTSADARRVVKAARYRGVPLTVFRNRRRDGDFLTVKSHLDDGSPGEVTGFESVPGVPGAHSVFYRLLVEALTAGGPVPVDPESAVRAPEVIEAAFTSARTGQVVAV</sequence>
<comment type="similarity">
    <text evidence="1">Belongs to the Gfo/Idh/MocA family.</text>
</comment>
<protein>
    <submittedName>
        <fullName evidence="5">Putative dehydrogenase</fullName>
    </submittedName>
</protein>
<keyword evidence="2" id="KW-0560">Oxidoreductase</keyword>
<keyword evidence="6" id="KW-1185">Reference proteome</keyword>
<dbReference type="EMBL" id="JACHJN010000015">
    <property type="protein sequence ID" value="MBB5960320.1"/>
    <property type="molecule type" value="Genomic_DNA"/>
</dbReference>
<proteinExistence type="inferred from homology"/>
<dbReference type="PANTHER" id="PTHR43708:SF5">
    <property type="entry name" value="CONSERVED EXPRESSED OXIDOREDUCTASE (EUROFUNG)-RELATED"/>
    <property type="match status" value="1"/>
</dbReference>
<dbReference type="Gene3D" id="3.40.50.720">
    <property type="entry name" value="NAD(P)-binding Rossmann-like Domain"/>
    <property type="match status" value="2"/>
</dbReference>
<comment type="caution">
    <text evidence="5">The sequence shown here is derived from an EMBL/GenBank/DDBJ whole genome shotgun (WGS) entry which is preliminary data.</text>
</comment>
<dbReference type="InterPro" id="IPR000683">
    <property type="entry name" value="Gfo/Idh/MocA-like_OxRdtase_N"/>
</dbReference>
<reference evidence="5 6" key="1">
    <citation type="submission" date="2020-08" db="EMBL/GenBank/DDBJ databases">
        <title>Genomic Encyclopedia of Type Strains, Phase III (KMG-III): the genomes of soil and plant-associated and newly described type strains.</title>
        <authorList>
            <person name="Whitman W."/>
        </authorList>
    </citation>
    <scope>NUCLEOTIDE SEQUENCE [LARGE SCALE GENOMIC DNA]</scope>
    <source>
        <strain evidence="5 6">CECT 8640</strain>
    </source>
</reference>
<dbReference type="SUPFAM" id="SSF51735">
    <property type="entry name" value="NAD(P)-binding Rossmann-fold domains"/>
    <property type="match status" value="1"/>
</dbReference>
<evidence type="ECO:0000313" key="6">
    <source>
        <dbReference type="Proteomes" id="UP000547510"/>
    </source>
</evidence>
<dbReference type="PANTHER" id="PTHR43708">
    <property type="entry name" value="CONSERVED EXPRESSED OXIDOREDUCTASE (EUROFUNG)"/>
    <property type="match status" value="1"/>
</dbReference>
<organism evidence="5 6">
    <name type="scientific">Saccharothrix tamanrassetensis</name>
    <dbReference type="NCBI Taxonomy" id="1051531"/>
    <lineage>
        <taxon>Bacteria</taxon>
        <taxon>Bacillati</taxon>
        <taxon>Actinomycetota</taxon>
        <taxon>Actinomycetes</taxon>
        <taxon>Pseudonocardiales</taxon>
        <taxon>Pseudonocardiaceae</taxon>
        <taxon>Saccharothrix</taxon>
    </lineage>
</organism>
<evidence type="ECO:0000259" key="3">
    <source>
        <dbReference type="Pfam" id="PF01408"/>
    </source>
</evidence>
<dbReference type="Pfam" id="PF02894">
    <property type="entry name" value="GFO_IDH_MocA_C"/>
    <property type="match status" value="1"/>
</dbReference>
<evidence type="ECO:0000313" key="5">
    <source>
        <dbReference type="EMBL" id="MBB5960320.1"/>
    </source>
</evidence>
<dbReference type="InterPro" id="IPR051317">
    <property type="entry name" value="Gfo/Idh/MocA_oxidoreduct"/>
</dbReference>
<dbReference type="AlphaFoldDB" id="A0A841CSS5"/>
<dbReference type="InterPro" id="IPR004104">
    <property type="entry name" value="Gfo/Idh/MocA-like_OxRdtase_C"/>
</dbReference>
<dbReference type="Gene3D" id="3.30.360.10">
    <property type="entry name" value="Dihydrodipicolinate Reductase, domain 2"/>
    <property type="match status" value="2"/>
</dbReference>
<gene>
    <name evidence="5" type="ORF">FHS29_006943</name>
</gene>
<evidence type="ECO:0000256" key="1">
    <source>
        <dbReference type="ARBA" id="ARBA00010928"/>
    </source>
</evidence>
<dbReference type="Pfam" id="PF01408">
    <property type="entry name" value="GFO_IDH_MocA"/>
    <property type="match status" value="1"/>
</dbReference>
<evidence type="ECO:0000256" key="2">
    <source>
        <dbReference type="ARBA" id="ARBA00023002"/>
    </source>
</evidence>
<feature type="domain" description="Gfo/Idh/MocA-like oxidoreductase C-terminal" evidence="4">
    <location>
        <begin position="151"/>
        <end position="207"/>
    </location>
</feature>
<dbReference type="RefSeq" id="WP_184698433.1">
    <property type="nucleotide sequence ID" value="NZ_JACHJN010000015.1"/>
</dbReference>